<feature type="region of interest" description="Disordered" evidence="1">
    <location>
        <begin position="224"/>
        <end position="245"/>
    </location>
</feature>
<gene>
    <name evidence="2" type="ORF">PENVUL_c004G01223</name>
</gene>
<dbReference type="EMBL" id="MDYP01000004">
    <property type="protein sequence ID" value="OQE10173.1"/>
    <property type="molecule type" value="Genomic_DNA"/>
</dbReference>
<protein>
    <submittedName>
        <fullName evidence="2">Uncharacterized protein</fullName>
    </submittedName>
</protein>
<comment type="caution">
    <text evidence="2">The sequence shown here is derived from an EMBL/GenBank/DDBJ whole genome shotgun (WGS) entry which is preliminary data.</text>
</comment>
<dbReference type="AlphaFoldDB" id="A0A1V6S985"/>
<evidence type="ECO:0000313" key="2">
    <source>
        <dbReference type="EMBL" id="OQE10173.1"/>
    </source>
</evidence>
<accession>A0A1V6S985</accession>
<reference evidence="3" key="1">
    <citation type="journal article" date="2017" name="Nat. Microbiol.">
        <title>Global analysis of biosynthetic gene clusters reveals vast potential of secondary metabolite production in Penicillium species.</title>
        <authorList>
            <person name="Nielsen J.C."/>
            <person name="Grijseels S."/>
            <person name="Prigent S."/>
            <person name="Ji B."/>
            <person name="Dainat J."/>
            <person name="Nielsen K.F."/>
            <person name="Frisvad J.C."/>
            <person name="Workman M."/>
            <person name="Nielsen J."/>
        </authorList>
    </citation>
    <scope>NUCLEOTIDE SEQUENCE [LARGE SCALE GENOMIC DNA]</scope>
    <source>
        <strain evidence="3">IBT 29486</strain>
    </source>
</reference>
<name>A0A1V6S985_9EURO</name>
<feature type="region of interest" description="Disordered" evidence="1">
    <location>
        <begin position="24"/>
        <end position="49"/>
    </location>
</feature>
<proteinExistence type="predicted"/>
<dbReference type="InterPro" id="IPR006461">
    <property type="entry name" value="PLAC_motif_containing"/>
</dbReference>
<keyword evidence="3" id="KW-1185">Reference proteome</keyword>
<dbReference type="Pfam" id="PF04749">
    <property type="entry name" value="PLAC8"/>
    <property type="match status" value="1"/>
</dbReference>
<organism evidence="2 3">
    <name type="scientific">Penicillium vulpinum</name>
    <dbReference type="NCBI Taxonomy" id="29845"/>
    <lineage>
        <taxon>Eukaryota</taxon>
        <taxon>Fungi</taxon>
        <taxon>Dikarya</taxon>
        <taxon>Ascomycota</taxon>
        <taxon>Pezizomycotina</taxon>
        <taxon>Eurotiomycetes</taxon>
        <taxon>Eurotiomycetidae</taxon>
        <taxon>Eurotiales</taxon>
        <taxon>Aspergillaceae</taxon>
        <taxon>Penicillium</taxon>
    </lineage>
</organism>
<evidence type="ECO:0000256" key="1">
    <source>
        <dbReference type="SAM" id="MobiDB-lite"/>
    </source>
</evidence>
<evidence type="ECO:0000313" key="3">
    <source>
        <dbReference type="Proteomes" id="UP000191518"/>
    </source>
</evidence>
<dbReference type="Proteomes" id="UP000191518">
    <property type="component" value="Unassembled WGS sequence"/>
</dbReference>
<sequence length="425" mass="47709">MSRLNVDTTVGGNHQRYSFMETPLEMHPSPHRQDLSAPPPDLSAPQHPAVEELPKKRQRAWSYAPSEKEQQFQHQGIMPDYTNCPPLEQHPANYAPLARNQQEQHHTTAMSPQTYEIAPEHQQHAAQLYTQSYTQSYTNIPEQQTRSMSPQAYSNQSQINIPEQQQHHWHQQIGMNITTQYANVPEQYQHSTPLSPHSYASHPYASHPYATQPYTHIQEQQRDMETSTKQYASYPETPGSPPVSPGPLPLKVNHECPPQSDTVAIVPDENPLQSPKSPYFPPPTRVATSHAPQPDDLSAYHQPGQAIHPSQEGGGWSNGLPVLGLSEICNATEELRAKKEHNSHKITGLLATVQHTRTRKAYGIQGSIGSDCVRATCCTCCTLIQDEKEIQKREEYRTRAARERGAAMLLPYTTPGPMSYGPPPR</sequence>